<proteinExistence type="predicted"/>
<reference evidence="2" key="1">
    <citation type="submission" date="2017-03" db="EMBL/GenBank/DDBJ databases">
        <title>Genomes of endolithic fungi from Antarctica.</title>
        <authorList>
            <person name="Coleine C."/>
            <person name="Masonjones S."/>
            <person name="Stajich J.E."/>
        </authorList>
    </citation>
    <scope>NUCLEOTIDE SEQUENCE [LARGE SCALE GENOMIC DNA]</scope>
    <source>
        <strain evidence="2">CCFEE 5527</strain>
    </source>
</reference>
<gene>
    <name evidence="1" type="ORF">B0A48_06298</name>
</gene>
<keyword evidence="2" id="KW-1185">Reference proteome</keyword>
<evidence type="ECO:0000313" key="1">
    <source>
        <dbReference type="EMBL" id="OQO08428.1"/>
    </source>
</evidence>
<accession>A0A1V8TB15</accession>
<protein>
    <submittedName>
        <fullName evidence="1">Uncharacterized protein</fullName>
    </submittedName>
</protein>
<dbReference type="EMBL" id="NAJO01000012">
    <property type="protein sequence ID" value="OQO08428.1"/>
    <property type="molecule type" value="Genomic_DNA"/>
</dbReference>
<comment type="caution">
    <text evidence="1">The sequence shown here is derived from an EMBL/GenBank/DDBJ whole genome shotgun (WGS) entry which is preliminary data.</text>
</comment>
<sequence>MLDYPHAYHLQHRNSPEIKVKLDDDERDYFGHVGHLPHLGPHHYNLESSIKPGTGFVAPPDPVIGLDITEATELTTSTFQTMRPITAFIM</sequence>
<evidence type="ECO:0000313" key="2">
    <source>
        <dbReference type="Proteomes" id="UP000192596"/>
    </source>
</evidence>
<dbReference type="Proteomes" id="UP000192596">
    <property type="component" value="Unassembled WGS sequence"/>
</dbReference>
<organism evidence="1 2">
    <name type="scientific">Cryoendolithus antarcticus</name>
    <dbReference type="NCBI Taxonomy" id="1507870"/>
    <lineage>
        <taxon>Eukaryota</taxon>
        <taxon>Fungi</taxon>
        <taxon>Dikarya</taxon>
        <taxon>Ascomycota</taxon>
        <taxon>Pezizomycotina</taxon>
        <taxon>Dothideomycetes</taxon>
        <taxon>Dothideomycetidae</taxon>
        <taxon>Cladosporiales</taxon>
        <taxon>Cladosporiaceae</taxon>
        <taxon>Cryoendolithus</taxon>
    </lineage>
</organism>
<dbReference type="InParanoid" id="A0A1V8TB15"/>
<dbReference type="AlphaFoldDB" id="A0A1V8TB15"/>
<name>A0A1V8TB15_9PEZI</name>